<dbReference type="PATRIC" id="fig|879567.3.peg.1421"/>
<dbReference type="Pfam" id="PF04055">
    <property type="entry name" value="Radical_SAM"/>
    <property type="match status" value="1"/>
</dbReference>
<accession>M1WRY4</accession>
<keyword evidence="9" id="KW-1185">Reference proteome</keyword>
<dbReference type="SUPFAM" id="SSF102114">
    <property type="entry name" value="Radical SAM enzymes"/>
    <property type="match status" value="1"/>
</dbReference>
<dbReference type="InterPro" id="IPR023885">
    <property type="entry name" value="4Fe4S-binding_SPASM_dom"/>
</dbReference>
<evidence type="ECO:0000256" key="6">
    <source>
        <dbReference type="ARBA" id="ARBA00023014"/>
    </source>
</evidence>
<keyword evidence="4" id="KW-0479">Metal-binding</keyword>
<dbReference type="CDD" id="cd21109">
    <property type="entry name" value="SPASM"/>
    <property type="match status" value="1"/>
</dbReference>
<keyword evidence="5" id="KW-0408">Iron</keyword>
<reference evidence="8 9" key="1">
    <citation type="journal article" date="2013" name="PLoS ONE">
        <title>The first genomic and proteomic characterization of a deep-sea sulfate reducer: insights into the piezophilic lifestyle of Desulfovibrio piezophilus.</title>
        <authorList>
            <person name="Pradel N."/>
            <person name="Ji B."/>
            <person name="Gimenez G."/>
            <person name="Talla E."/>
            <person name="Lenoble P."/>
            <person name="Garel M."/>
            <person name="Tamburini C."/>
            <person name="Fourquet P."/>
            <person name="Lebrun R."/>
            <person name="Bertin P."/>
            <person name="Denis Y."/>
            <person name="Pophillat M."/>
            <person name="Barbe V."/>
            <person name="Ollivier B."/>
            <person name="Dolla A."/>
        </authorList>
    </citation>
    <scope>NUCLEOTIDE SEQUENCE [LARGE SCALE GENOMIC DNA]</scope>
    <source>
        <strain evidence="9">DSM 10523 / SB164P1</strain>
    </source>
</reference>
<evidence type="ECO:0000313" key="8">
    <source>
        <dbReference type="EMBL" id="CCH48602.1"/>
    </source>
</evidence>
<name>M1WRY4_PSEP2</name>
<dbReference type="SFLD" id="SFLDS00029">
    <property type="entry name" value="Radical_SAM"/>
    <property type="match status" value="1"/>
</dbReference>
<dbReference type="Gene3D" id="3.20.20.70">
    <property type="entry name" value="Aldolase class I"/>
    <property type="match status" value="1"/>
</dbReference>
<dbReference type="RefSeq" id="WP_015414648.1">
    <property type="nucleotide sequence ID" value="NC_020409.1"/>
</dbReference>
<protein>
    <recommendedName>
        <fullName evidence="7">Radical SAM core domain-containing protein</fullName>
    </recommendedName>
</protein>
<dbReference type="PANTHER" id="PTHR11228:SF7">
    <property type="entry name" value="PQQA PEPTIDE CYCLASE"/>
    <property type="match status" value="1"/>
</dbReference>
<dbReference type="AlphaFoldDB" id="M1WRY4"/>
<dbReference type="GO" id="GO:0051536">
    <property type="term" value="F:iron-sulfur cluster binding"/>
    <property type="evidence" value="ECO:0007669"/>
    <property type="project" value="UniProtKB-KW"/>
</dbReference>
<comment type="cofactor">
    <cofactor evidence="1">
        <name>[4Fe-4S] cluster</name>
        <dbReference type="ChEBI" id="CHEBI:49883"/>
    </cofactor>
</comment>
<dbReference type="HOGENOM" id="CLU_009273_1_2_7"/>
<dbReference type="PANTHER" id="PTHR11228">
    <property type="entry name" value="RADICAL SAM DOMAIN PROTEIN"/>
    <property type="match status" value="1"/>
</dbReference>
<evidence type="ECO:0000256" key="4">
    <source>
        <dbReference type="ARBA" id="ARBA00022723"/>
    </source>
</evidence>
<keyword evidence="2" id="KW-0004">4Fe-4S</keyword>
<organism evidence="8 9">
    <name type="scientific">Pseudodesulfovibrio piezophilus (strain DSM 21447 / JCM 15486 / C1TLV30)</name>
    <name type="common">Desulfovibrio piezophilus</name>
    <dbReference type="NCBI Taxonomy" id="1322246"/>
    <lineage>
        <taxon>Bacteria</taxon>
        <taxon>Pseudomonadati</taxon>
        <taxon>Thermodesulfobacteriota</taxon>
        <taxon>Desulfovibrionia</taxon>
        <taxon>Desulfovibrionales</taxon>
        <taxon>Desulfovibrionaceae</taxon>
    </lineage>
</organism>
<feature type="domain" description="Radical SAM core" evidence="7">
    <location>
        <begin position="42"/>
        <end position="262"/>
    </location>
</feature>
<dbReference type="CDD" id="cd01335">
    <property type="entry name" value="Radical_SAM"/>
    <property type="match status" value="1"/>
</dbReference>
<evidence type="ECO:0000256" key="1">
    <source>
        <dbReference type="ARBA" id="ARBA00001966"/>
    </source>
</evidence>
<dbReference type="BioCyc" id="DPIE1322246:BN4_RS06825-MONOMER"/>
<evidence type="ECO:0000259" key="7">
    <source>
        <dbReference type="PROSITE" id="PS51918"/>
    </source>
</evidence>
<dbReference type="InterPro" id="IPR034391">
    <property type="entry name" value="AdoMet-like_SPASM_containing"/>
</dbReference>
<evidence type="ECO:0000256" key="2">
    <source>
        <dbReference type="ARBA" id="ARBA00022485"/>
    </source>
</evidence>
<dbReference type="InterPro" id="IPR058240">
    <property type="entry name" value="rSAM_sf"/>
</dbReference>
<evidence type="ECO:0000256" key="3">
    <source>
        <dbReference type="ARBA" id="ARBA00022691"/>
    </source>
</evidence>
<reference evidence="9" key="2">
    <citation type="journal article" date="2013" name="Stand. Genomic Sci.">
        <title>Complete genome sequence of Desulfocapsa sulfexigens, a marine deltaproteobacterium specialized in disproportionating inorganic sulfur compounds.</title>
        <authorList>
            <person name="Finster K.W."/>
            <person name="Kjeldsen K.U."/>
            <person name="Kube M."/>
            <person name="Reinhardt R."/>
            <person name="Mussmann M."/>
            <person name="Amann R."/>
            <person name="Schreiber L."/>
        </authorList>
    </citation>
    <scope>NUCLEOTIDE SEQUENCE [LARGE SCALE GENOMIC DNA]</scope>
    <source>
        <strain evidence="9">DSM 10523 / SB164P1</strain>
    </source>
</reference>
<keyword evidence="3" id="KW-0949">S-adenosyl-L-methionine</keyword>
<dbReference type="SFLD" id="SFLDG01387">
    <property type="entry name" value="BtrN-like_SPASM_domain_contain"/>
    <property type="match status" value="1"/>
</dbReference>
<proteinExistence type="predicted"/>
<dbReference type="InterPro" id="IPR050377">
    <property type="entry name" value="Radical_SAM_PqqE_MftC-like"/>
</dbReference>
<dbReference type="eggNOG" id="COG0535">
    <property type="taxonomic scope" value="Bacteria"/>
</dbReference>
<dbReference type="KEGG" id="dpi:BN4_11365"/>
<dbReference type="Proteomes" id="UP000011724">
    <property type="component" value="Chromosome"/>
</dbReference>
<dbReference type="EMBL" id="FO203427">
    <property type="protein sequence ID" value="CCH48602.1"/>
    <property type="molecule type" value="Genomic_DNA"/>
</dbReference>
<keyword evidence="6" id="KW-0411">Iron-sulfur</keyword>
<dbReference type="GO" id="GO:0046872">
    <property type="term" value="F:metal ion binding"/>
    <property type="evidence" value="ECO:0007669"/>
    <property type="project" value="UniProtKB-KW"/>
</dbReference>
<sequence length="381" mass="43250">MIDKTCLQDVMLRFGDKYNEMEKVLRTWEAGEPASRDLLRLKTMPGRLFIEPTNRCNRNCEYCAHSSMERDYSMLSLEDFRRAIRDLPAGTYITMTGNGEPLLNSNIYTMIAEARAKGLLVGLICNGTVLTEKNARKLIEAGPNRVQISFDSIDKAVFNQSYGNPKGACRFESVVCKVLNFIRLERTEYKKGIFITIAMVMTENVKSKAEETRAFWEKMPLDNLYEGPLLSLQTYAGTSEENSTLKEDWKICANPWTSMKINADGTVNACIQDFSNRYIIGSVREQSLTEMMNSENALALREALYNNDSEFCSKIGYNCQQCNAWTSEAKHDLCGYMQNSFPMTYGLMVAEACAVGDREPEKIKHLEMTLAKLKEEYGVTL</sequence>
<dbReference type="SFLD" id="SFLDG01067">
    <property type="entry name" value="SPASM/twitch_domain_containing"/>
    <property type="match status" value="1"/>
</dbReference>
<dbReference type="InterPro" id="IPR007197">
    <property type="entry name" value="rSAM"/>
</dbReference>
<dbReference type="InterPro" id="IPR013785">
    <property type="entry name" value="Aldolase_TIM"/>
</dbReference>
<dbReference type="Pfam" id="PF13186">
    <property type="entry name" value="SPASM"/>
    <property type="match status" value="1"/>
</dbReference>
<evidence type="ECO:0000313" key="9">
    <source>
        <dbReference type="Proteomes" id="UP000011724"/>
    </source>
</evidence>
<dbReference type="OrthoDB" id="9772409at2"/>
<dbReference type="PROSITE" id="PS51918">
    <property type="entry name" value="RADICAL_SAM"/>
    <property type="match status" value="1"/>
</dbReference>
<gene>
    <name evidence="8" type="ordered locus">BN4_11365</name>
</gene>
<dbReference type="GO" id="GO:0003824">
    <property type="term" value="F:catalytic activity"/>
    <property type="evidence" value="ECO:0007669"/>
    <property type="project" value="InterPro"/>
</dbReference>
<dbReference type="STRING" id="1322246.BN4_11365"/>
<evidence type="ECO:0000256" key="5">
    <source>
        <dbReference type="ARBA" id="ARBA00023004"/>
    </source>
</evidence>